<evidence type="ECO:0000313" key="5">
    <source>
        <dbReference type="EMBL" id="CUS42508.1"/>
    </source>
</evidence>
<name>A0A160TF89_9ZZZZ</name>
<dbReference type="Gene3D" id="1.10.10.10">
    <property type="entry name" value="Winged helix-like DNA-binding domain superfamily/Winged helix DNA-binding domain"/>
    <property type="match status" value="1"/>
</dbReference>
<keyword evidence="3" id="KW-0238">DNA-binding</keyword>
<dbReference type="InterPro" id="IPR036390">
    <property type="entry name" value="WH_DNA-bd_sf"/>
</dbReference>
<dbReference type="InterPro" id="IPR005650">
    <property type="entry name" value="BlaI_family"/>
</dbReference>
<sequence>MILGELEKQVLNHLWSAGEADAKQIHAAFSAGRSSSLNTIQSTLDRLYKKQLLSRSKQGHAFVYRTRVDREDLIAQLIRNITSDLVSHDSQSLMAAFVSLSADLGDDELDRLEAMIRNHRRKGKAHP</sequence>
<dbReference type="GO" id="GO:0045892">
    <property type="term" value="P:negative regulation of DNA-templated transcription"/>
    <property type="evidence" value="ECO:0007669"/>
    <property type="project" value="InterPro"/>
</dbReference>
<dbReference type="GO" id="GO:0003677">
    <property type="term" value="F:DNA binding"/>
    <property type="evidence" value="ECO:0007669"/>
    <property type="project" value="UniProtKB-KW"/>
</dbReference>
<protein>
    <submittedName>
        <fullName evidence="5">Transcriptional regulator, MecI family</fullName>
    </submittedName>
</protein>
<reference evidence="5" key="1">
    <citation type="submission" date="2015-10" db="EMBL/GenBank/DDBJ databases">
        <authorList>
            <person name="Gilbert D.G."/>
        </authorList>
    </citation>
    <scope>NUCLEOTIDE SEQUENCE</scope>
</reference>
<organism evidence="5">
    <name type="scientific">hydrothermal vent metagenome</name>
    <dbReference type="NCBI Taxonomy" id="652676"/>
    <lineage>
        <taxon>unclassified sequences</taxon>
        <taxon>metagenomes</taxon>
        <taxon>ecological metagenomes</taxon>
    </lineage>
</organism>
<proteinExistence type="inferred from homology"/>
<dbReference type="EMBL" id="CZQC01000067">
    <property type="protein sequence ID" value="CUS42508.1"/>
    <property type="molecule type" value="Genomic_DNA"/>
</dbReference>
<dbReference type="SUPFAM" id="SSF46785">
    <property type="entry name" value="Winged helix' DNA-binding domain"/>
    <property type="match status" value="1"/>
</dbReference>
<keyword evidence="4" id="KW-0804">Transcription</keyword>
<dbReference type="InterPro" id="IPR036388">
    <property type="entry name" value="WH-like_DNA-bd_sf"/>
</dbReference>
<dbReference type="Pfam" id="PF03965">
    <property type="entry name" value="Penicillinase_R"/>
    <property type="match status" value="1"/>
</dbReference>
<evidence type="ECO:0000256" key="2">
    <source>
        <dbReference type="ARBA" id="ARBA00023015"/>
    </source>
</evidence>
<accession>A0A160TF89</accession>
<evidence type="ECO:0000256" key="4">
    <source>
        <dbReference type="ARBA" id="ARBA00023163"/>
    </source>
</evidence>
<keyword evidence="2" id="KW-0805">Transcription regulation</keyword>
<dbReference type="PIRSF" id="PIRSF019455">
    <property type="entry name" value="CopR_AtkY"/>
    <property type="match status" value="1"/>
</dbReference>
<dbReference type="AlphaFoldDB" id="A0A160TF89"/>
<comment type="similarity">
    <text evidence="1">Belongs to the BlaI transcriptional regulatory family.</text>
</comment>
<gene>
    <name evidence="5" type="ORF">MGWOODY_Tha1831</name>
</gene>
<evidence type="ECO:0000256" key="1">
    <source>
        <dbReference type="ARBA" id="ARBA00011046"/>
    </source>
</evidence>
<evidence type="ECO:0000256" key="3">
    <source>
        <dbReference type="ARBA" id="ARBA00023125"/>
    </source>
</evidence>